<reference evidence="1" key="1">
    <citation type="submission" date="2021-05" db="EMBL/GenBank/DDBJ databases">
        <title>First report of NDM-5 and VEB-6 producing Proteus mirabilis isolated from blood of a sepsis patient in Kolkata, India.</title>
        <authorList>
            <person name="Halder G."/>
            <person name="Chaudhuri B."/>
            <person name="Dutta S."/>
        </authorList>
    </citation>
    <scope>NUCLEOTIDE SEQUENCE [LARGE SCALE GENOMIC DNA]</scope>
    <source>
        <strain evidence="1">7049</strain>
    </source>
</reference>
<sequence length="47" mass="5609">MLKEYLPQQFLFATIPLDKLVPEDDLIHKVDTIMDFEFIYDVVAYTE</sequence>
<protein>
    <recommendedName>
        <fullName evidence="2">Transposase</fullName>
    </recommendedName>
</protein>
<evidence type="ECO:0008006" key="2">
    <source>
        <dbReference type="Google" id="ProtNLM"/>
    </source>
</evidence>
<proteinExistence type="predicted"/>
<organism evidence="1">
    <name type="scientific">Proteus mirabilis</name>
    <dbReference type="NCBI Taxonomy" id="584"/>
    <lineage>
        <taxon>Bacteria</taxon>
        <taxon>Pseudomonadati</taxon>
        <taxon>Pseudomonadota</taxon>
        <taxon>Gammaproteobacteria</taxon>
        <taxon>Enterobacterales</taxon>
        <taxon>Morganellaceae</taxon>
        <taxon>Proteus</taxon>
    </lineage>
</organism>
<dbReference type="EMBL" id="JADQCH020000001">
    <property type="protein sequence ID" value="MEY2343864.1"/>
    <property type="molecule type" value="Genomic_DNA"/>
</dbReference>
<evidence type="ECO:0000313" key="1">
    <source>
        <dbReference type="EMBL" id="MEY2343864.1"/>
    </source>
</evidence>
<name>A0ABD5LU79_PROMI</name>
<accession>A0ABD5LU79</accession>
<dbReference type="AlphaFoldDB" id="A0ABD5LU79"/>
<comment type="caution">
    <text evidence="1">The sequence shown here is derived from an EMBL/GenBank/DDBJ whole genome shotgun (WGS) entry which is preliminary data.</text>
</comment>
<gene>
    <name evidence="1" type="ORF">I3679_005160</name>
</gene>